<evidence type="ECO:0000313" key="2">
    <source>
        <dbReference type="EMBL" id="GCB86658.1"/>
    </source>
</evidence>
<dbReference type="InterPro" id="IPR038645">
    <property type="entry name" value="TTC5_OB_sf"/>
</dbReference>
<feature type="domain" description="Tetratricopeptide repeat protein 5 OB fold" evidence="1">
    <location>
        <begin position="17"/>
        <end position="65"/>
    </location>
</feature>
<name>A0A401QMY1_SCYTO</name>
<comment type="caution">
    <text evidence="2">The sequence shown here is derived from an EMBL/GenBank/DDBJ whole genome shotgun (WGS) entry which is preliminary data.</text>
</comment>
<dbReference type="Pfam" id="PF16669">
    <property type="entry name" value="TTC5_OB"/>
    <property type="match status" value="1"/>
</dbReference>
<dbReference type="OrthoDB" id="423589at2759"/>
<gene>
    <name evidence="2" type="ORF">scyTo_0027348</name>
</gene>
<reference evidence="2 3" key="1">
    <citation type="journal article" date="2018" name="Nat. Ecol. Evol.">
        <title>Shark genomes provide insights into elasmobranch evolution and the origin of vertebrates.</title>
        <authorList>
            <person name="Hara Y"/>
            <person name="Yamaguchi K"/>
            <person name="Onimaru K"/>
            <person name="Kadota M"/>
            <person name="Koyanagi M"/>
            <person name="Keeley SD"/>
            <person name="Tatsumi K"/>
            <person name="Tanaka K"/>
            <person name="Motone F"/>
            <person name="Kageyama Y"/>
            <person name="Nozu R"/>
            <person name="Adachi N"/>
            <person name="Nishimura O"/>
            <person name="Nakagawa R"/>
            <person name="Tanegashima C"/>
            <person name="Kiyatake I"/>
            <person name="Matsumoto R"/>
            <person name="Murakumo K"/>
            <person name="Nishida K"/>
            <person name="Terakita A"/>
            <person name="Kuratani S"/>
            <person name="Sato K"/>
            <person name="Hyodo S Kuraku.S."/>
        </authorList>
    </citation>
    <scope>NUCLEOTIDE SEQUENCE [LARGE SCALE GENOMIC DNA]</scope>
</reference>
<dbReference type="InterPro" id="IPR032076">
    <property type="entry name" value="TTC5_OB"/>
</dbReference>
<accession>A0A401QMY1</accession>
<keyword evidence="3" id="KW-1185">Reference proteome</keyword>
<feature type="non-terminal residue" evidence="2">
    <location>
        <position position="65"/>
    </location>
</feature>
<dbReference type="Gene3D" id="2.40.50.550">
    <property type="match status" value="1"/>
</dbReference>
<dbReference type="Proteomes" id="UP000288216">
    <property type="component" value="Unassembled WGS sequence"/>
</dbReference>
<dbReference type="STRING" id="75743.A0A401QMY1"/>
<dbReference type="EMBL" id="BFAA01325970">
    <property type="protein sequence ID" value="GCB86658.1"/>
    <property type="molecule type" value="Genomic_DNA"/>
</dbReference>
<proteinExistence type="predicted"/>
<organism evidence="2 3">
    <name type="scientific">Scyliorhinus torazame</name>
    <name type="common">Cloudy catshark</name>
    <name type="synonym">Catulus torazame</name>
    <dbReference type="NCBI Taxonomy" id="75743"/>
    <lineage>
        <taxon>Eukaryota</taxon>
        <taxon>Metazoa</taxon>
        <taxon>Chordata</taxon>
        <taxon>Craniata</taxon>
        <taxon>Vertebrata</taxon>
        <taxon>Chondrichthyes</taxon>
        <taxon>Elasmobranchii</taxon>
        <taxon>Galeomorphii</taxon>
        <taxon>Galeoidea</taxon>
        <taxon>Carcharhiniformes</taxon>
        <taxon>Scyliorhinidae</taxon>
        <taxon>Scyliorhinus</taxon>
    </lineage>
</organism>
<sequence>MGDGEGLTDRWAPVSLSTFGLIDADGSCLAVMVYNIAESWGVLIGDTVAVPEPHLKQHSIEHSGK</sequence>
<protein>
    <recommendedName>
        <fullName evidence="1">Tetratricopeptide repeat protein 5 OB fold domain-containing protein</fullName>
    </recommendedName>
</protein>
<evidence type="ECO:0000313" key="3">
    <source>
        <dbReference type="Proteomes" id="UP000288216"/>
    </source>
</evidence>
<dbReference type="AlphaFoldDB" id="A0A401QMY1"/>
<evidence type="ECO:0000259" key="1">
    <source>
        <dbReference type="Pfam" id="PF16669"/>
    </source>
</evidence>